<feature type="transmembrane region" description="Helical" evidence="8">
    <location>
        <begin position="272"/>
        <end position="293"/>
    </location>
</feature>
<comment type="similarity">
    <text evidence="2">Belongs to the autoinducer-2 exporter (AI-2E) (TC 2.A.86) family.</text>
</comment>
<comment type="subcellular location">
    <subcellularLocation>
        <location evidence="1">Cell membrane</location>
        <topology evidence="1">Multi-pass membrane protein</topology>
    </subcellularLocation>
</comment>
<feature type="transmembrane region" description="Helical" evidence="8">
    <location>
        <begin position="245"/>
        <end position="266"/>
    </location>
</feature>
<reference evidence="10" key="1">
    <citation type="journal article" date="2019" name="Int. J. Syst. Evol. Microbiol.">
        <title>The Global Catalogue of Microorganisms (GCM) 10K type strain sequencing project: providing services to taxonomists for standard genome sequencing and annotation.</title>
        <authorList>
            <consortium name="The Broad Institute Genomics Platform"/>
            <consortium name="The Broad Institute Genome Sequencing Center for Infectious Disease"/>
            <person name="Wu L."/>
            <person name="Ma J."/>
        </authorList>
    </citation>
    <scope>NUCLEOTIDE SEQUENCE [LARGE SCALE GENOMIC DNA]</scope>
    <source>
        <strain evidence="10">CGMCC 1.16305</strain>
    </source>
</reference>
<feature type="transmembrane region" description="Helical" evidence="8">
    <location>
        <begin position="73"/>
        <end position="94"/>
    </location>
</feature>
<name>A0ABW2PT63_9BACL</name>
<evidence type="ECO:0000256" key="6">
    <source>
        <dbReference type="ARBA" id="ARBA00022989"/>
    </source>
</evidence>
<evidence type="ECO:0000256" key="1">
    <source>
        <dbReference type="ARBA" id="ARBA00004651"/>
    </source>
</evidence>
<organism evidence="9 10">
    <name type="scientific">Scopulibacillus cellulosilyticus</name>
    <dbReference type="NCBI Taxonomy" id="2665665"/>
    <lineage>
        <taxon>Bacteria</taxon>
        <taxon>Bacillati</taxon>
        <taxon>Bacillota</taxon>
        <taxon>Bacilli</taxon>
        <taxon>Bacillales</taxon>
        <taxon>Sporolactobacillaceae</taxon>
        <taxon>Scopulibacillus</taxon>
    </lineage>
</organism>
<sequence length="367" mass="40422">MPQSKYFRLGIWILLIFAIVLLGSHISFVFRPIGILITTLSAPIIIAGVLYYILRPIVNLLCKIKIPKVAAILSIYLVFVSLIAVLVITIGPILQQQFMSLVNSAPQLINELSQQLDALQNSKILERFQDGTAFSITNIVNHISKTLTKFTASIGTNIIDIITSITSFIIVMVTVPFILFYMLKDGSKLPRAVLKLIPSEHRKEGAIILKDMDQALSGYIQGQILISCFDGICIYIWYRIIGLDYPLILALVAVFTNVIPFIGPVIGTVPGVIVGFIQKPMMAVYVVIGVVIIQQIESNLVSPQVMGRKLDVHPLTIILILLAAGNIGGFVGLLLAIPTYAVLKVVVTRSYQLYRLHKKATAQKTDV</sequence>
<dbReference type="Proteomes" id="UP001596505">
    <property type="component" value="Unassembled WGS sequence"/>
</dbReference>
<evidence type="ECO:0000313" key="10">
    <source>
        <dbReference type="Proteomes" id="UP001596505"/>
    </source>
</evidence>
<feature type="transmembrane region" description="Helical" evidence="8">
    <location>
        <begin position="158"/>
        <end position="183"/>
    </location>
</feature>
<feature type="transmembrane region" description="Helical" evidence="8">
    <location>
        <begin position="314"/>
        <end position="337"/>
    </location>
</feature>
<keyword evidence="5 8" id="KW-0812">Transmembrane</keyword>
<dbReference type="EMBL" id="JBHTCO010000001">
    <property type="protein sequence ID" value="MFC7391400.1"/>
    <property type="molecule type" value="Genomic_DNA"/>
</dbReference>
<dbReference type="Pfam" id="PF01594">
    <property type="entry name" value="AI-2E_transport"/>
    <property type="match status" value="1"/>
</dbReference>
<evidence type="ECO:0000313" key="9">
    <source>
        <dbReference type="EMBL" id="MFC7391400.1"/>
    </source>
</evidence>
<dbReference type="PANTHER" id="PTHR21716">
    <property type="entry name" value="TRANSMEMBRANE PROTEIN"/>
    <property type="match status" value="1"/>
</dbReference>
<gene>
    <name evidence="9" type="ORF">ACFQRG_00035</name>
</gene>
<accession>A0ABW2PT63</accession>
<evidence type="ECO:0000256" key="3">
    <source>
        <dbReference type="ARBA" id="ARBA00022448"/>
    </source>
</evidence>
<keyword evidence="7 8" id="KW-0472">Membrane</keyword>
<keyword evidence="6 8" id="KW-1133">Transmembrane helix</keyword>
<evidence type="ECO:0000256" key="2">
    <source>
        <dbReference type="ARBA" id="ARBA00009773"/>
    </source>
</evidence>
<evidence type="ECO:0000256" key="8">
    <source>
        <dbReference type="SAM" id="Phobius"/>
    </source>
</evidence>
<keyword evidence="3" id="KW-0813">Transport</keyword>
<keyword evidence="10" id="KW-1185">Reference proteome</keyword>
<comment type="caution">
    <text evidence="9">The sequence shown here is derived from an EMBL/GenBank/DDBJ whole genome shotgun (WGS) entry which is preliminary data.</text>
</comment>
<evidence type="ECO:0000256" key="4">
    <source>
        <dbReference type="ARBA" id="ARBA00022475"/>
    </source>
</evidence>
<dbReference type="InterPro" id="IPR002549">
    <property type="entry name" value="AI-2E-like"/>
</dbReference>
<evidence type="ECO:0000256" key="7">
    <source>
        <dbReference type="ARBA" id="ARBA00023136"/>
    </source>
</evidence>
<proteinExistence type="inferred from homology"/>
<feature type="transmembrane region" description="Helical" evidence="8">
    <location>
        <begin position="6"/>
        <end position="26"/>
    </location>
</feature>
<protein>
    <submittedName>
        <fullName evidence="9">AI-2E family transporter</fullName>
    </submittedName>
</protein>
<evidence type="ECO:0000256" key="5">
    <source>
        <dbReference type="ARBA" id="ARBA00022692"/>
    </source>
</evidence>
<dbReference type="RefSeq" id="WP_380962338.1">
    <property type="nucleotide sequence ID" value="NZ_JBHTCO010000001.1"/>
</dbReference>
<feature type="transmembrane region" description="Helical" evidence="8">
    <location>
        <begin position="33"/>
        <end position="53"/>
    </location>
</feature>
<feature type="transmembrane region" description="Helical" evidence="8">
    <location>
        <begin position="219"/>
        <end position="238"/>
    </location>
</feature>
<keyword evidence="4" id="KW-1003">Cell membrane</keyword>
<dbReference type="PANTHER" id="PTHR21716:SF53">
    <property type="entry name" value="PERMEASE PERM-RELATED"/>
    <property type="match status" value="1"/>
</dbReference>